<gene>
    <name evidence="2" type="ORF">FQA47_007944</name>
</gene>
<protein>
    <submittedName>
        <fullName evidence="2">Uncharacterized protein</fullName>
    </submittedName>
</protein>
<feature type="compositionally biased region" description="Low complexity" evidence="1">
    <location>
        <begin position="264"/>
        <end position="274"/>
    </location>
</feature>
<name>A0A834BVN3_ORYME</name>
<proteinExistence type="predicted"/>
<dbReference type="Proteomes" id="UP000646548">
    <property type="component" value="Unassembled WGS sequence"/>
</dbReference>
<organism evidence="2 3">
    <name type="scientific">Oryzias melastigma</name>
    <name type="common">Marine medaka</name>
    <dbReference type="NCBI Taxonomy" id="30732"/>
    <lineage>
        <taxon>Eukaryota</taxon>
        <taxon>Metazoa</taxon>
        <taxon>Chordata</taxon>
        <taxon>Craniata</taxon>
        <taxon>Vertebrata</taxon>
        <taxon>Euteleostomi</taxon>
        <taxon>Actinopterygii</taxon>
        <taxon>Neopterygii</taxon>
        <taxon>Teleostei</taxon>
        <taxon>Neoteleostei</taxon>
        <taxon>Acanthomorphata</taxon>
        <taxon>Ovalentaria</taxon>
        <taxon>Atherinomorphae</taxon>
        <taxon>Beloniformes</taxon>
        <taxon>Adrianichthyidae</taxon>
        <taxon>Oryziinae</taxon>
        <taxon>Oryzias</taxon>
    </lineage>
</organism>
<feature type="compositionally biased region" description="Basic residues" evidence="1">
    <location>
        <begin position="291"/>
        <end position="300"/>
    </location>
</feature>
<feature type="region of interest" description="Disordered" evidence="1">
    <location>
        <begin position="263"/>
        <end position="354"/>
    </location>
</feature>
<evidence type="ECO:0000313" key="3">
    <source>
        <dbReference type="Proteomes" id="UP000646548"/>
    </source>
</evidence>
<reference evidence="2" key="1">
    <citation type="journal article" name="BMC Genomics">
        <title>Long-read sequencing and de novo genome assembly of marine medaka (Oryzias melastigma).</title>
        <authorList>
            <person name="Liang P."/>
            <person name="Saqib H.S.A."/>
            <person name="Ni X."/>
            <person name="Shen Y."/>
        </authorList>
    </citation>
    <scope>NUCLEOTIDE SEQUENCE</scope>
    <source>
        <strain evidence="2">Bigg-433</strain>
    </source>
</reference>
<evidence type="ECO:0000256" key="1">
    <source>
        <dbReference type="SAM" id="MobiDB-lite"/>
    </source>
</evidence>
<dbReference type="AlphaFoldDB" id="A0A834BVN3"/>
<sequence length="354" mass="39412">MNVRHACSGLCCVKECVCAHVNVGKALLAGSPDRDTERGGSWRHMEGSLAVEPACTVAHSSSSNSLFGAKPKTCGGMDPAEQNHISDLTVPEQQAGVERDDRPAARRLEFPSEDLQTSWSGAEIKDGHCMSSTCVSAPEEQPAACRPRHRSERFTKTDIIYSSMNPVSFAPSPCLPSAPTPSHPLLYKLEALMAWCLTQTLKTKTETELPKIVFTAALTRVQLRPSSNLLCMQRPKRFGSHTPNEYNQFKGQQRKKLNQWNEPNAAAANSAQSSDGRSQPSVAHVEVSPRVLRRFPRIQRVKSGFRSPDKKKKKQQRQQQRAVHSPKTFQQQQQRISQIHMQSRPPRTLPADHH</sequence>
<evidence type="ECO:0000313" key="2">
    <source>
        <dbReference type="EMBL" id="KAF6715061.1"/>
    </source>
</evidence>
<accession>A0A834BVN3</accession>
<feature type="region of interest" description="Disordered" evidence="1">
    <location>
        <begin position="73"/>
        <end position="102"/>
    </location>
</feature>
<feature type="compositionally biased region" description="Low complexity" evidence="1">
    <location>
        <begin position="330"/>
        <end position="344"/>
    </location>
</feature>
<comment type="caution">
    <text evidence="2">The sequence shown here is derived from an EMBL/GenBank/DDBJ whole genome shotgun (WGS) entry which is preliminary data.</text>
</comment>
<dbReference type="EMBL" id="WKFB01001176">
    <property type="protein sequence ID" value="KAF6715061.1"/>
    <property type="molecule type" value="Genomic_DNA"/>
</dbReference>